<feature type="non-terminal residue" evidence="1">
    <location>
        <position position="1"/>
    </location>
</feature>
<feature type="non-terminal residue" evidence="1">
    <location>
        <position position="105"/>
    </location>
</feature>
<evidence type="ECO:0000313" key="1">
    <source>
        <dbReference type="EMBL" id="CAG8840966.1"/>
    </source>
</evidence>
<proteinExistence type="predicted"/>
<evidence type="ECO:0000313" key="2">
    <source>
        <dbReference type="Proteomes" id="UP000789901"/>
    </source>
</evidence>
<accession>A0ABN7WUU2</accession>
<gene>
    <name evidence="1" type="ORF">GMARGA_LOCUS35176</name>
</gene>
<keyword evidence="2" id="KW-1185">Reference proteome</keyword>
<comment type="caution">
    <text evidence="1">The sequence shown here is derived from an EMBL/GenBank/DDBJ whole genome shotgun (WGS) entry which is preliminary data.</text>
</comment>
<protein>
    <submittedName>
        <fullName evidence="1">684_t:CDS:1</fullName>
    </submittedName>
</protein>
<organism evidence="1 2">
    <name type="scientific">Gigaspora margarita</name>
    <dbReference type="NCBI Taxonomy" id="4874"/>
    <lineage>
        <taxon>Eukaryota</taxon>
        <taxon>Fungi</taxon>
        <taxon>Fungi incertae sedis</taxon>
        <taxon>Mucoromycota</taxon>
        <taxon>Glomeromycotina</taxon>
        <taxon>Glomeromycetes</taxon>
        <taxon>Diversisporales</taxon>
        <taxon>Gigasporaceae</taxon>
        <taxon>Gigaspora</taxon>
    </lineage>
</organism>
<reference evidence="1 2" key="1">
    <citation type="submission" date="2021-06" db="EMBL/GenBank/DDBJ databases">
        <authorList>
            <person name="Kallberg Y."/>
            <person name="Tangrot J."/>
            <person name="Rosling A."/>
        </authorList>
    </citation>
    <scope>NUCLEOTIDE SEQUENCE [LARGE SCALE GENOMIC DNA]</scope>
    <source>
        <strain evidence="1 2">120-4 pot B 10/14</strain>
    </source>
</reference>
<dbReference type="EMBL" id="CAJVQB010064308">
    <property type="protein sequence ID" value="CAG8840966.1"/>
    <property type="molecule type" value="Genomic_DNA"/>
</dbReference>
<dbReference type="Proteomes" id="UP000789901">
    <property type="component" value="Unassembled WGS sequence"/>
</dbReference>
<sequence length="105" mass="12599">NISKTLWKKYDEMRKRNKYKYRIVGRTIREGKEKIPTALIIDEERNKVMKIANEVKFEIETDMNVIKKIVDKINNTEHKKSEIIRGKLGHMINTVRVMKEIKEIK</sequence>
<name>A0ABN7WUU2_GIGMA</name>